<organism evidence="1 2">
    <name type="scientific">Cinchona calisaya</name>
    <dbReference type="NCBI Taxonomy" id="153742"/>
    <lineage>
        <taxon>Eukaryota</taxon>
        <taxon>Viridiplantae</taxon>
        <taxon>Streptophyta</taxon>
        <taxon>Embryophyta</taxon>
        <taxon>Tracheophyta</taxon>
        <taxon>Spermatophyta</taxon>
        <taxon>Magnoliopsida</taxon>
        <taxon>eudicotyledons</taxon>
        <taxon>Gunneridae</taxon>
        <taxon>Pentapetalae</taxon>
        <taxon>asterids</taxon>
        <taxon>lamiids</taxon>
        <taxon>Gentianales</taxon>
        <taxon>Rubiaceae</taxon>
        <taxon>Cinchonoideae</taxon>
        <taxon>Cinchoneae</taxon>
        <taxon>Cinchona</taxon>
    </lineage>
</organism>
<reference evidence="1 2" key="1">
    <citation type="submission" date="2024-11" db="EMBL/GenBank/DDBJ databases">
        <title>A near-complete genome assembly of Cinchona calisaya.</title>
        <authorList>
            <person name="Lian D.C."/>
            <person name="Zhao X.W."/>
            <person name="Wei L."/>
        </authorList>
    </citation>
    <scope>NUCLEOTIDE SEQUENCE [LARGE SCALE GENOMIC DNA]</scope>
    <source>
        <tissue evidence="1">Nenye</tissue>
    </source>
</reference>
<evidence type="ECO:0000313" key="1">
    <source>
        <dbReference type="EMBL" id="KAL3498202.1"/>
    </source>
</evidence>
<proteinExistence type="predicted"/>
<sequence length="116" mass="13912">MNNALAWNIHRAFKKSSLRRLKNLIKLHDISLVVLLEPMAEASRQQVFALVCILKCLTNKIWILWRKPFHLHMSHYYEQFLYLRVLHDDWSWSLKLLLYMLKVCQQSIKCNGNPYA</sequence>
<evidence type="ECO:0000313" key="2">
    <source>
        <dbReference type="Proteomes" id="UP001630127"/>
    </source>
</evidence>
<dbReference type="Proteomes" id="UP001630127">
    <property type="component" value="Unassembled WGS sequence"/>
</dbReference>
<accession>A0ABD2XV54</accession>
<keyword evidence="2" id="KW-1185">Reference proteome</keyword>
<dbReference type="AlphaFoldDB" id="A0ABD2XV54"/>
<dbReference type="EMBL" id="JBJUIK010000017">
    <property type="protein sequence ID" value="KAL3498202.1"/>
    <property type="molecule type" value="Genomic_DNA"/>
</dbReference>
<gene>
    <name evidence="1" type="ORF">ACH5RR_040934</name>
</gene>
<comment type="caution">
    <text evidence="1">The sequence shown here is derived from an EMBL/GenBank/DDBJ whole genome shotgun (WGS) entry which is preliminary data.</text>
</comment>
<name>A0ABD2XV54_9GENT</name>
<protein>
    <submittedName>
        <fullName evidence="1">Uncharacterized protein</fullName>
    </submittedName>
</protein>